<dbReference type="PANTHER" id="PTHR43308">
    <property type="entry name" value="OUTER MEMBRANE PROTEIN ALPHA-RELATED"/>
    <property type="match status" value="1"/>
</dbReference>
<reference evidence="4" key="1">
    <citation type="journal article" date="2019" name="Int. J. Syst. Evol. Microbiol.">
        <title>The Global Catalogue of Microorganisms (GCM) 10K type strain sequencing project: providing services to taxonomists for standard genome sequencing and annotation.</title>
        <authorList>
            <consortium name="The Broad Institute Genomics Platform"/>
            <consortium name="The Broad Institute Genome Sequencing Center for Infectious Disease"/>
            <person name="Wu L."/>
            <person name="Ma J."/>
        </authorList>
    </citation>
    <scope>NUCLEOTIDE SEQUENCE [LARGE SCALE GENOMIC DNA]</scope>
    <source>
        <strain evidence="4">CCUG 49571</strain>
    </source>
</reference>
<evidence type="ECO:0000259" key="2">
    <source>
        <dbReference type="PROSITE" id="PS51272"/>
    </source>
</evidence>
<dbReference type="PANTHER" id="PTHR43308:SF5">
    <property type="entry name" value="S-LAYER PROTEIN _ PEPTIDOGLYCAN ENDO-BETA-N-ACETYLGLUCOSAMINIDASE"/>
    <property type="match status" value="1"/>
</dbReference>
<evidence type="ECO:0000256" key="1">
    <source>
        <dbReference type="SAM" id="SignalP"/>
    </source>
</evidence>
<name>A0ABV9F9C5_9BACL</name>
<feature type="signal peptide" evidence="1">
    <location>
        <begin position="1"/>
        <end position="26"/>
    </location>
</feature>
<dbReference type="EMBL" id="JBHSEP010000005">
    <property type="protein sequence ID" value="MFC4598563.1"/>
    <property type="molecule type" value="Genomic_DNA"/>
</dbReference>
<feature type="chain" id="PRO_5046085134" evidence="1">
    <location>
        <begin position="27"/>
        <end position="541"/>
    </location>
</feature>
<dbReference type="PROSITE" id="PS51272">
    <property type="entry name" value="SLH"/>
    <property type="match status" value="3"/>
</dbReference>
<evidence type="ECO:0000313" key="3">
    <source>
        <dbReference type="EMBL" id="MFC4598563.1"/>
    </source>
</evidence>
<dbReference type="Pfam" id="PF00395">
    <property type="entry name" value="SLH"/>
    <property type="match status" value="3"/>
</dbReference>
<comment type="caution">
    <text evidence="3">The sequence shown here is derived from an EMBL/GenBank/DDBJ whole genome shotgun (WGS) entry which is preliminary data.</text>
</comment>
<dbReference type="Proteomes" id="UP001596028">
    <property type="component" value="Unassembled WGS sequence"/>
</dbReference>
<feature type="domain" description="SLH" evidence="2">
    <location>
        <begin position="351"/>
        <end position="414"/>
    </location>
</feature>
<organism evidence="3 4">
    <name type="scientific">Cohnella hongkongensis</name>
    <dbReference type="NCBI Taxonomy" id="178337"/>
    <lineage>
        <taxon>Bacteria</taxon>
        <taxon>Bacillati</taxon>
        <taxon>Bacillota</taxon>
        <taxon>Bacilli</taxon>
        <taxon>Bacillales</taxon>
        <taxon>Paenibacillaceae</taxon>
        <taxon>Cohnella</taxon>
    </lineage>
</organism>
<feature type="domain" description="SLH" evidence="2">
    <location>
        <begin position="484"/>
        <end position="541"/>
    </location>
</feature>
<protein>
    <submittedName>
        <fullName evidence="3">S-layer homology domain-containing protein</fullName>
    </submittedName>
</protein>
<keyword evidence="1" id="KW-0732">Signal</keyword>
<accession>A0ABV9F9C5</accession>
<proteinExistence type="predicted"/>
<sequence>MKKTIGAVLALMIAVSLFLPPETGYAAEPFTLNLSAKQVQRGSDLTLTGTAGAEVKEIVVKIVSPNDTVFFLDVVTPVEGRYSAKAAIPNDETVAPNGVYTVIAGGGGASGRSTFTVVRASSGGPSNGGGGGGAIDQEDKTGIPPLAGDARGAVIEPRLDADGKYRIGRETMSRAVEQGESAITIRMPAAAGESGAALEFPADSLRQLQDARQGLIIESGNVAVQFPADALQASAEQDVRVRITLHTAWTEEAGRIVKQSIRGNADYAATGIVLSAVLELVAGERVIGILPLDKPARVTIRLTGEQERSLRKPLAGVYYADGERLEYVGGTVANGAYSFTASHFSYYTILEYDKRFDDLAGHWAEEAVAYLSARHIVRGVTDRHYEPNRNISRAEFATLLMRALERAGGVASGDGSKHDAPDSFHDVPANSYYADHVASASSLGIVQGYGGAFRPNEQITREEAVVMLVRAAQYVTLDDTGTSAPRFADAAHVASWAASAVNEAWTKGLIQGDGKRFNPKGQATRAEVAVMIKRLLAGSAL</sequence>
<dbReference type="InterPro" id="IPR051465">
    <property type="entry name" value="Cell_Envelope_Struct_Comp"/>
</dbReference>
<keyword evidence="4" id="KW-1185">Reference proteome</keyword>
<feature type="domain" description="SLH" evidence="2">
    <location>
        <begin position="420"/>
        <end position="482"/>
    </location>
</feature>
<dbReference type="InterPro" id="IPR001119">
    <property type="entry name" value="SLH_dom"/>
</dbReference>
<dbReference type="RefSeq" id="WP_378094937.1">
    <property type="nucleotide sequence ID" value="NZ_JBHSEP010000005.1"/>
</dbReference>
<gene>
    <name evidence="3" type="ORF">ACFO3S_09985</name>
</gene>
<evidence type="ECO:0000313" key="4">
    <source>
        <dbReference type="Proteomes" id="UP001596028"/>
    </source>
</evidence>